<evidence type="ECO:0000256" key="8">
    <source>
        <dbReference type="SAM" id="SignalP"/>
    </source>
</evidence>
<evidence type="ECO:0000256" key="4">
    <source>
        <dbReference type="ARBA" id="ARBA00022989"/>
    </source>
</evidence>
<evidence type="ECO:0000256" key="5">
    <source>
        <dbReference type="ARBA" id="ARBA00023136"/>
    </source>
</evidence>
<dbReference type="InterPro" id="IPR000620">
    <property type="entry name" value="EamA_dom"/>
</dbReference>
<name>A0ABW7WV89_9NOCA</name>
<dbReference type="EMBL" id="JBIRYO010000002">
    <property type="protein sequence ID" value="MFI2472737.1"/>
    <property type="molecule type" value="Genomic_DNA"/>
</dbReference>
<comment type="similarity">
    <text evidence="2">Belongs to the EamA transporter family.</text>
</comment>
<evidence type="ECO:0000256" key="7">
    <source>
        <dbReference type="SAM" id="Phobius"/>
    </source>
</evidence>
<gene>
    <name evidence="10" type="ORF">ACH49W_05100</name>
</gene>
<organism evidence="10 11">
    <name type="scientific">Nocardia xishanensis</name>
    <dbReference type="NCBI Taxonomy" id="238964"/>
    <lineage>
        <taxon>Bacteria</taxon>
        <taxon>Bacillati</taxon>
        <taxon>Actinomycetota</taxon>
        <taxon>Actinomycetes</taxon>
        <taxon>Mycobacteriales</taxon>
        <taxon>Nocardiaceae</taxon>
        <taxon>Nocardia</taxon>
    </lineage>
</organism>
<accession>A0ABW7WV89</accession>
<dbReference type="InterPro" id="IPR037185">
    <property type="entry name" value="EmrE-like"/>
</dbReference>
<keyword evidence="5 7" id="KW-0472">Membrane</keyword>
<feature type="transmembrane region" description="Helical" evidence="7">
    <location>
        <begin position="63"/>
        <end position="85"/>
    </location>
</feature>
<evidence type="ECO:0000256" key="3">
    <source>
        <dbReference type="ARBA" id="ARBA00022692"/>
    </source>
</evidence>
<feature type="transmembrane region" description="Helical" evidence="7">
    <location>
        <begin position="208"/>
        <end position="226"/>
    </location>
</feature>
<dbReference type="SUPFAM" id="SSF103481">
    <property type="entry name" value="Multidrug resistance efflux transporter EmrE"/>
    <property type="match status" value="2"/>
</dbReference>
<dbReference type="Proteomes" id="UP001611415">
    <property type="component" value="Unassembled WGS sequence"/>
</dbReference>
<dbReference type="InterPro" id="IPR050638">
    <property type="entry name" value="AA-Vitamin_Transporters"/>
</dbReference>
<evidence type="ECO:0000313" key="11">
    <source>
        <dbReference type="Proteomes" id="UP001611415"/>
    </source>
</evidence>
<evidence type="ECO:0000256" key="2">
    <source>
        <dbReference type="ARBA" id="ARBA00007362"/>
    </source>
</evidence>
<feature type="compositionally biased region" description="Low complexity" evidence="6">
    <location>
        <begin position="315"/>
        <end position="328"/>
    </location>
</feature>
<dbReference type="Pfam" id="PF00892">
    <property type="entry name" value="EamA"/>
    <property type="match status" value="2"/>
</dbReference>
<feature type="transmembrane region" description="Helical" evidence="7">
    <location>
        <begin position="238"/>
        <end position="257"/>
    </location>
</feature>
<feature type="transmembrane region" description="Helical" evidence="7">
    <location>
        <begin position="35"/>
        <end position="51"/>
    </location>
</feature>
<proteinExistence type="inferred from homology"/>
<comment type="caution">
    <text evidence="10">The sequence shown here is derived from an EMBL/GenBank/DDBJ whole genome shotgun (WGS) entry which is preliminary data.</text>
</comment>
<feature type="domain" description="EamA" evidence="9">
    <location>
        <begin position="5"/>
        <end position="131"/>
    </location>
</feature>
<feature type="transmembrane region" description="Helical" evidence="7">
    <location>
        <begin position="91"/>
        <end position="111"/>
    </location>
</feature>
<dbReference type="PANTHER" id="PTHR32322:SF2">
    <property type="entry name" value="EAMA DOMAIN-CONTAINING PROTEIN"/>
    <property type="match status" value="1"/>
</dbReference>
<keyword evidence="11" id="KW-1185">Reference proteome</keyword>
<feature type="region of interest" description="Disordered" evidence="6">
    <location>
        <begin position="285"/>
        <end position="384"/>
    </location>
</feature>
<evidence type="ECO:0000259" key="9">
    <source>
        <dbReference type="Pfam" id="PF00892"/>
    </source>
</evidence>
<feature type="transmembrane region" description="Helical" evidence="7">
    <location>
        <begin position="147"/>
        <end position="168"/>
    </location>
</feature>
<evidence type="ECO:0000313" key="10">
    <source>
        <dbReference type="EMBL" id="MFI2472737.1"/>
    </source>
</evidence>
<evidence type="ECO:0000256" key="1">
    <source>
        <dbReference type="ARBA" id="ARBA00004141"/>
    </source>
</evidence>
<keyword evidence="3 7" id="KW-0812">Transmembrane</keyword>
<feature type="transmembrane region" description="Helical" evidence="7">
    <location>
        <begin position="175"/>
        <end position="196"/>
    </location>
</feature>
<evidence type="ECO:0000256" key="6">
    <source>
        <dbReference type="SAM" id="MobiDB-lite"/>
    </source>
</evidence>
<reference evidence="10 11" key="1">
    <citation type="submission" date="2024-10" db="EMBL/GenBank/DDBJ databases">
        <title>The Natural Products Discovery Center: Release of the First 8490 Sequenced Strains for Exploring Actinobacteria Biosynthetic Diversity.</title>
        <authorList>
            <person name="Kalkreuter E."/>
            <person name="Kautsar S.A."/>
            <person name="Yang D."/>
            <person name="Bader C.D."/>
            <person name="Teijaro C.N."/>
            <person name="Fluegel L."/>
            <person name="Davis C.M."/>
            <person name="Simpson J.R."/>
            <person name="Lauterbach L."/>
            <person name="Steele A.D."/>
            <person name="Gui C."/>
            <person name="Meng S."/>
            <person name="Li G."/>
            <person name="Viehrig K."/>
            <person name="Ye F."/>
            <person name="Su P."/>
            <person name="Kiefer A.F."/>
            <person name="Nichols A."/>
            <person name="Cepeda A.J."/>
            <person name="Yan W."/>
            <person name="Fan B."/>
            <person name="Jiang Y."/>
            <person name="Adhikari A."/>
            <person name="Zheng C.-J."/>
            <person name="Schuster L."/>
            <person name="Cowan T.M."/>
            <person name="Smanski M.J."/>
            <person name="Chevrette M.G."/>
            <person name="De Carvalho L.P.S."/>
            <person name="Shen B."/>
        </authorList>
    </citation>
    <scope>NUCLEOTIDE SEQUENCE [LARGE SCALE GENOMIC DNA]</scope>
    <source>
        <strain evidence="10 11">NPDC019275</strain>
    </source>
</reference>
<feature type="chain" id="PRO_5045616822" evidence="8">
    <location>
        <begin position="20"/>
        <end position="384"/>
    </location>
</feature>
<feature type="transmembrane region" description="Helical" evidence="7">
    <location>
        <begin position="118"/>
        <end position="135"/>
    </location>
</feature>
<keyword evidence="4 7" id="KW-1133">Transmembrane helix</keyword>
<comment type="subcellular location">
    <subcellularLocation>
        <location evidence="1">Membrane</location>
        <topology evidence="1">Multi-pass membrane protein</topology>
    </subcellularLocation>
</comment>
<dbReference type="PANTHER" id="PTHR32322">
    <property type="entry name" value="INNER MEMBRANE TRANSPORTER"/>
    <property type="match status" value="1"/>
</dbReference>
<sequence>MRIRLLLILVMALWGSAFASSKAAVGDVPHEVAGFLRFLIGALVLLVALRAPRLPAAEVPRVIGVGMVGVFGYNALFFLALSLAPAADGSVIVPMAAPVCTVAVGVLLGRVRLSGARLLGLALAAAGGIVFFFGIPDTGDTRLLGDLLFLGAAACWSAYTLLGAPLLSRLPAATVTVYATAAGATALGLLAAPALADVRWSELGLEFWLNQAYLGALPTALAYVLYYHAVGRVGPTTATSAMFLVPAFGLTCAWALLGESIAPLQGIGAGLMFVGAWMNTRLAVNDSGPEDATPPAKDSAPADRAPATTMIESEPTAAVFDTTAVDADPVPDHDRATASGGRPAVDWAPSTAAPTSAEFDSAAAASNRTAYEVDSSHGSNRLAH</sequence>
<dbReference type="RefSeq" id="WP_397091195.1">
    <property type="nucleotide sequence ID" value="NZ_JBIRYO010000002.1"/>
</dbReference>
<feature type="domain" description="EamA" evidence="9">
    <location>
        <begin position="144"/>
        <end position="279"/>
    </location>
</feature>
<feature type="signal peptide" evidence="8">
    <location>
        <begin position="1"/>
        <end position="19"/>
    </location>
</feature>
<protein>
    <submittedName>
        <fullName evidence="10">EamA family transporter</fullName>
    </submittedName>
</protein>
<keyword evidence="8" id="KW-0732">Signal</keyword>